<comment type="subcellular location">
    <subcellularLocation>
        <location evidence="1">Cell membrane</location>
        <topology evidence="1">Multi-pass membrane protein</topology>
    </subcellularLocation>
</comment>
<feature type="transmembrane region" description="Helical" evidence="6">
    <location>
        <begin position="92"/>
        <end position="112"/>
    </location>
</feature>
<keyword evidence="4 6" id="KW-1133">Transmembrane helix</keyword>
<dbReference type="EMBL" id="SOQX01000002">
    <property type="protein sequence ID" value="TDY02383.1"/>
    <property type="molecule type" value="Genomic_DNA"/>
</dbReference>
<feature type="transmembrane region" description="Helical" evidence="6">
    <location>
        <begin position="20"/>
        <end position="39"/>
    </location>
</feature>
<dbReference type="RefSeq" id="WP_134081340.1">
    <property type="nucleotide sequence ID" value="NZ_SOQX01000002.1"/>
</dbReference>
<dbReference type="AlphaFoldDB" id="A0A4R8IY91"/>
<dbReference type="PANTHER" id="PTHR36115">
    <property type="entry name" value="PROLINE-RICH ANTIGEN HOMOLOG-RELATED"/>
    <property type="match status" value="1"/>
</dbReference>
<keyword evidence="5 6" id="KW-0472">Membrane</keyword>
<keyword evidence="9" id="KW-1185">Reference proteome</keyword>
<dbReference type="InterPro" id="IPR051791">
    <property type="entry name" value="Pra-immunoreactive"/>
</dbReference>
<dbReference type="GO" id="GO:0005886">
    <property type="term" value="C:plasma membrane"/>
    <property type="evidence" value="ECO:0007669"/>
    <property type="project" value="UniProtKB-SubCell"/>
</dbReference>
<evidence type="ECO:0000256" key="1">
    <source>
        <dbReference type="ARBA" id="ARBA00004651"/>
    </source>
</evidence>
<accession>A0A4R8IY91</accession>
<evidence type="ECO:0000313" key="9">
    <source>
        <dbReference type="Proteomes" id="UP000294914"/>
    </source>
</evidence>
<feature type="transmembrane region" description="Helical" evidence="6">
    <location>
        <begin position="51"/>
        <end position="71"/>
    </location>
</feature>
<evidence type="ECO:0000256" key="6">
    <source>
        <dbReference type="SAM" id="Phobius"/>
    </source>
</evidence>
<feature type="transmembrane region" description="Helical" evidence="6">
    <location>
        <begin position="177"/>
        <end position="199"/>
    </location>
</feature>
<organism evidence="8 9">
    <name type="scientific">Thiohalophilus thiocyanatoxydans</name>
    <dbReference type="NCBI Taxonomy" id="381308"/>
    <lineage>
        <taxon>Bacteria</taxon>
        <taxon>Pseudomonadati</taxon>
        <taxon>Pseudomonadota</taxon>
        <taxon>Gammaproteobacteria</taxon>
        <taxon>Thiohalomonadales</taxon>
        <taxon>Thiohalophilaceae</taxon>
        <taxon>Thiohalophilus</taxon>
    </lineage>
</organism>
<feature type="transmembrane region" description="Helical" evidence="6">
    <location>
        <begin position="118"/>
        <end position="142"/>
    </location>
</feature>
<evidence type="ECO:0000313" key="8">
    <source>
        <dbReference type="EMBL" id="TDY02383.1"/>
    </source>
</evidence>
<feature type="domain" description="RDD" evidence="7">
    <location>
        <begin position="12"/>
        <end position="155"/>
    </location>
</feature>
<dbReference type="PANTHER" id="PTHR36115:SF6">
    <property type="entry name" value="PROLINE-RICH ANTIGEN HOMOLOG"/>
    <property type="match status" value="1"/>
</dbReference>
<proteinExistence type="predicted"/>
<name>A0A4R8IY91_9GAMM</name>
<comment type="caution">
    <text evidence="8">The sequence shown here is derived from an EMBL/GenBank/DDBJ whole genome shotgun (WGS) entry which is preliminary data.</text>
</comment>
<keyword evidence="3 6" id="KW-0812">Transmembrane</keyword>
<protein>
    <submittedName>
        <fullName evidence="8">Putative RDD family membrane protein YckC</fullName>
    </submittedName>
</protein>
<sequence length="314" mass="34390">MEEQQETKWICGFWRRIGALIVDVFVLGVVGFALGQVFGELFIELGGLGRLLGFAIALVYFGVLNSSIGNGQTLGKRLLGIRVVDEGNNPIGLLRSFARYVVLGLPFFLNGIQLGGEALIYLAFPLSVIIFGGGLAIVYLYVFNRVTRQSLHDLVVGTYVVNAAAPKQAVGPVWKPHLVVVTVLFVTAAVVPAFTLKLADDSPLKEMLSIHATLIKNPLVRFANVTMGSTIHNMASDDSTTTNHVTVKVFVARDVLDDSELARQMARTVIAGYPQAMDRDLIQVTLIYGFDIGIWSQWRSQSYNFEPEELATDI</sequence>
<dbReference type="Proteomes" id="UP000294914">
    <property type="component" value="Unassembled WGS sequence"/>
</dbReference>
<evidence type="ECO:0000256" key="2">
    <source>
        <dbReference type="ARBA" id="ARBA00022475"/>
    </source>
</evidence>
<gene>
    <name evidence="8" type="ORF">EDC23_0751</name>
</gene>
<evidence type="ECO:0000256" key="5">
    <source>
        <dbReference type="ARBA" id="ARBA00023136"/>
    </source>
</evidence>
<reference evidence="8 9" key="1">
    <citation type="submission" date="2019-03" db="EMBL/GenBank/DDBJ databases">
        <title>Genomic Encyclopedia of Type Strains, Phase IV (KMG-IV): sequencing the most valuable type-strain genomes for metagenomic binning, comparative biology and taxonomic classification.</title>
        <authorList>
            <person name="Goeker M."/>
        </authorList>
    </citation>
    <scope>NUCLEOTIDE SEQUENCE [LARGE SCALE GENOMIC DNA]</scope>
    <source>
        <strain evidence="8 9">DSM 16326</strain>
    </source>
</reference>
<dbReference type="InterPro" id="IPR010432">
    <property type="entry name" value="RDD"/>
</dbReference>
<evidence type="ECO:0000259" key="7">
    <source>
        <dbReference type="Pfam" id="PF06271"/>
    </source>
</evidence>
<dbReference type="Pfam" id="PF06271">
    <property type="entry name" value="RDD"/>
    <property type="match status" value="1"/>
</dbReference>
<dbReference type="OrthoDB" id="9787732at2"/>
<evidence type="ECO:0000256" key="3">
    <source>
        <dbReference type="ARBA" id="ARBA00022692"/>
    </source>
</evidence>
<keyword evidence="2" id="KW-1003">Cell membrane</keyword>
<evidence type="ECO:0000256" key="4">
    <source>
        <dbReference type="ARBA" id="ARBA00022989"/>
    </source>
</evidence>